<evidence type="ECO:0000313" key="2">
    <source>
        <dbReference type="EMBL" id="NMK39093.1"/>
    </source>
</evidence>
<accession>A0A848ET26</accession>
<dbReference type="Proteomes" id="UP000536773">
    <property type="component" value="Unassembled WGS sequence"/>
</dbReference>
<dbReference type="Pfam" id="PF04991">
    <property type="entry name" value="LicD"/>
    <property type="match status" value="1"/>
</dbReference>
<name>A0A848ET26_MEGEL</name>
<organism evidence="2 3">
    <name type="scientific">Megasphaera elsdenii</name>
    <dbReference type="NCBI Taxonomy" id="907"/>
    <lineage>
        <taxon>Bacteria</taxon>
        <taxon>Bacillati</taxon>
        <taxon>Bacillota</taxon>
        <taxon>Negativicutes</taxon>
        <taxon>Veillonellales</taxon>
        <taxon>Veillonellaceae</taxon>
        <taxon>Megasphaera</taxon>
    </lineage>
</organism>
<dbReference type="PANTHER" id="PTHR43404">
    <property type="entry name" value="LIPOPOLYSACCHARIDE CHOLINEPHOSPHOTRANSFERASE LICD"/>
    <property type="match status" value="1"/>
</dbReference>
<evidence type="ECO:0000259" key="1">
    <source>
        <dbReference type="Pfam" id="PF04991"/>
    </source>
</evidence>
<sequence length="275" mass="32284">MEGLMITVSYRLSIEEIKHRELYILLEFSHQCMKHHLRYYLCGGTLLGAIRHQGFIPWDDDIDVMMPRPDYEKFIKLYNSDLTGKFSLLSSSLGNFTRPFCKMMDNDTVVISYYKNSNTGLWIDILPVDGLPDDLHLVKKIYDENAKYRSILKLTDCRLGMGKNVFRKWGKYILKPVANLYGTKRCLQHIEKNIMLYPYEQMNYVGVVTNGLYGIGERMQKENFENSVSVQFEGYSFPAPSCWDSYLHGIYGDYWQLPPLEKRNTHEMKVYQIKD</sequence>
<protein>
    <submittedName>
        <fullName evidence="2">LicD family protein</fullName>
    </submittedName>
</protein>
<reference evidence="2 3" key="1">
    <citation type="submission" date="2020-04" db="EMBL/GenBank/DDBJ databases">
        <authorList>
            <person name="Hitch T.C.A."/>
            <person name="Wylensek D."/>
            <person name="Clavel T."/>
        </authorList>
    </citation>
    <scope>NUCLEOTIDE SEQUENCE [LARGE SCALE GENOMIC DNA]</scope>
    <source>
        <strain evidence="2 3">WCA-386-APC-2A</strain>
    </source>
</reference>
<dbReference type="PANTHER" id="PTHR43404:SF2">
    <property type="entry name" value="LIPOPOLYSACCHARIDE CHOLINEPHOSPHOTRANSFERASE LICD"/>
    <property type="match status" value="1"/>
</dbReference>
<dbReference type="AlphaFoldDB" id="A0A848ET26"/>
<dbReference type="GO" id="GO:0009100">
    <property type="term" value="P:glycoprotein metabolic process"/>
    <property type="evidence" value="ECO:0007669"/>
    <property type="project" value="UniProtKB-ARBA"/>
</dbReference>
<dbReference type="EMBL" id="JABBJH010000008">
    <property type="protein sequence ID" value="NMK39093.1"/>
    <property type="molecule type" value="Genomic_DNA"/>
</dbReference>
<gene>
    <name evidence="2" type="ORF">HG933_06840</name>
</gene>
<feature type="domain" description="LicD/FKTN/FKRP nucleotidyltransferase" evidence="1">
    <location>
        <begin position="32"/>
        <end position="252"/>
    </location>
</feature>
<proteinExistence type="predicted"/>
<dbReference type="InterPro" id="IPR007074">
    <property type="entry name" value="LicD/FKTN/FKRP_NTP_transf"/>
</dbReference>
<evidence type="ECO:0000313" key="3">
    <source>
        <dbReference type="Proteomes" id="UP000536773"/>
    </source>
</evidence>
<comment type="caution">
    <text evidence="2">The sequence shown here is derived from an EMBL/GenBank/DDBJ whole genome shotgun (WGS) entry which is preliminary data.</text>
</comment>
<dbReference type="InterPro" id="IPR052942">
    <property type="entry name" value="LPS_cholinephosphotransferase"/>
</dbReference>